<dbReference type="InterPro" id="IPR011442">
    <property type="entry name" value="TAF6_C"/>
</dbReference>
<dbReference type="Pfam" id="PF07571">
    <property type="entry name" value="TAF6_C"/>
    <property type="match status" value="1"/>
</dbReference>
<comment type="subcellular location">
    <subcellularLocation>
        <location evidence="1">Nucleus</location>
    </subcellularLocation>
</comment>
<evidence type="ECO:0000256" key="2">
    <source>
        <dbReference type="ARBA" id="ARBA00007688"/>
    </source>
</evidence>
<dbReference type="CDD" id="cd08050">
    <property type="entry name" value="TAF6C"/>
    <property type="match status" value="1"/>
</dbReference>
<feature type="domain" description="TAF6 C-terminal HEAT repeat" evidence="6">
    <location>
        <begin position="21"/>
        <end position="203"/>
    </location>
</feature>
<dbReference type="Gene3D" id="1.25.40.770">
    <property type="entry name" value="TAF6, C-terminal HEAT repeat domain"/>
    <property type="match status" value="1"/>
</dbReference>
<gene>
    <name evidence="7" type="primary">LOC114327590</name>
</gene>
<dbReference type="AlphaFoldDB" id="A0A6P7FFM0"/>
<comment type="similarity">
    <text evidence="2">Belongs to the TAF6 family.</text>
</comment>
<proteinExistence type="inferred from homology"/>
<keyword evidence="4" id="KW-0804">Transcription</keyword>
<keyword evidence="3" id="KW-0805">Transcription regulation</keyword>
<dbReference type="InParanoid" id="A0A6P7FFM0"/>
<dbReference type="GO" id="GO:0016251">
    <property type="term" value="F:RNA polymerase II general transcription initiation factor activity"/>
    <property type="evidence" value="ECO:0007669"/>
    <property type="project" value="InterPro"/>
</dbReference>
<evidence type="ECO:0000259" key="6">
    <source>
        <dbReference type="Pfam" id="PF07571"/>
    </source>
</evidence>
<organism evidence="7">
    <name type="scientific">Diabrotica virgifera virgifera</name>
    <name type="common">western corn rootworm</name>
    <dbReference type="NCBI Taxonomy" id="50390"/>
    <lineage>
        <taxon>Eukaryota</taxon>
        <taxon>Metazoa</taxon>
        <taxon>Ecdysozoa</taxon>
        <taxon>Arthropoda</taxon>
        <taxon>Hexapoda</taxon>
        <taxon>Insecta</taxon>
        <taxon>Pterygota</taxon>
        <taxon>Neoptera</taxon>
        <taxon>Endopterygota</taxon>
        <taxon>Coleoptera</taxon>
        <taxon>Polyphaga</taxon>
        <taxon>Cucujiformia</taxon>
        <taxon>Chrysomeloidea</taxon>
        <taxon>Chrysomelidae</taxon>
        <taxon>Galerucinae</taxon>
        <taxon>Diabroticina</taxon>
        <taxon>Diabroticites</taxon>
        <taxon>Diabrotica</taxon>
    </lineage>
</organism>
<dbReference type="GO" id="GO:0003713">
    <property type="term" value="F:transcription coactivator activity"/>
    <property type="evidence" value="ECO:0007669"/>
    <property type="project" value="TreeGrafter"/>
</dbReference>
<dbReference type="SUPFAM" id="SSF48371">
    <property type="entry name" value="ARM repeat"/>
    <property type="match status" value="1"/>
</dbReference>
<reference evidence="7" key="1">
    <citation type="submission" date="2025-08" db="UniProtKB">
        <authorList>
            <consortium name="RefSeq"/>
        </authorList>
    </citation>
    <scope>IDENTIFICATION</scope>
    <source>
        <tissue evidence="7">Whole insect</tissue>
    </source>
</reference>
<evidence type="ECO:0000256" key="1">
    <source>
        <dbReference type="ARBA" id="ARBA00004123"/>
    </source>
</evidence>
<dbReference type="GO" id="GO:0000124">
    <property type="term" value="C:SAGA complex"/>
    <property type="evidence" value="ECO:0007669"/>
    <property type="project" value="InterPro"/>
</dbReference>
<dbReference type="RefSeq" id="XP_028132060.1">
    <property type="nucleotide sequence ID" value="XM_028276259.1"/>
</dbReference>
<evidence type="ECO:0000313" key="7">
    <source>
        <dbReference type="RefSeq" id="XP_028132060.1"/>
    </source>
</evidence>
<dbReference type="GO" id="GO:0051123">
    <property type="term" value="P:RNA polymerase II preinitiation complex assembly"/>
    <property type="evidence" value="ECO:0007669"/>
    <property type="project" value="TreeGrafter"/>
</dbReference>
<evidence type="ECO:0000256" key="5">
    <source>
        <dbReference type="ARBA" id="ARBA00023242"/>
    </source>
</evidence>
<dbReference type="GO" id="GO:0046695">
    <property type="term" value="C:SLIK (SAGA-like) complex"/>
    <property type="evidence" value="ECO:0007669"/>
    <property type="project" value="InterPro"/>
</dbReference>
<name>A0A6P7FFM0_DIAVI</name>
<keyword evidence="5" id="KW-0539">Nucleus</keyword>
<dbReference type="InterPro" id="IPR046344">
    <property type="entry name" value="TAF6_C_sf"/>
</dbReference>
<dbReference type="PANTHER" id="PTHR10221">
    <property type="entry name" value="TRANSCRIPTION INITIATION FACTOR TFIID SUBUNIT 6"/>
    <property type="match status" value="1"/>
</dbReference>
<dbReference type="InterPro" id="IPR016024">
    <property type="entry name" value="ARM-type_fold"/>
</dbReference>
<dbReference type="GO" id="GO:0005669">
    <property type="term" value="C:transcription factor TFIID complex"/>
    <property type="evidence" value="ECO:0007669"/>
    <property type="project" value="InterPro"/>
</dbReference>
<accession>A0A6P7FFM0</accession>
<dbReference type="InterPro" id="IPR037796">
    <property type="entry name" value="TAF6"/>
</dbReference>
<evidence type="ECO:0000256" key="3">
    <source>
        <dbReference type="ARBA" id="ARBA00023015"/>
    </source>
</evidence>
<evidence type="ECO:0000256" key="4">
    <source>
        <dbReference type="ARBA" id="ARBA00023163"/>
    </source>
</evidence>
<dbReference type="FunFam" id="1.25.40.770:FF:000001">
    <property type="entry name" value="Transcription initiation factor TFIID subunit 6"/>
    <property type="match status" value="1"/>
</dbReference>
<dbReference type="PANTHER" id="PTHR10221:SF9">
    <property type="entry name" value="TRANSCRIPTION INITIATION FACTOR TFIID SUBUNIT 6"/>
    <property type="match status" value="1"/>
</dbReference>
<sequence>MSNKIIAKGDTVYIKISPDIHDLSTEQQILFLRLTEGIFGYSEQIRNERLRILATDCNIQYLLPYLSTFIRDGIHANIAYPDLTLLIYCVRMVKSLLSNPHINLVPVLHEIIPAILSCALARKISKYYYDNHWTLREFSVFLTATICEKYNNPVNNITNRVIGIYLKPLKNCTKYHLTSMYGAIKGLGSLGDEVIKTFLLPYLCNIGKILFLLFEQSASTITLKENNQVLLEAKHLRNVVLNVVAPVLLKTNNVNDGGLTYLQQFGYIGRFLYLEVKNLEKLDLKNPKSQIQEVTT</sequence>
<protein>
    <submittedName>
        <fullName evidence="7">Transcription initiation factor TFIID subunit 6-like</fullName>
    </submittedName>
</protein>